<reference evidence="10 11" key="1">
    <citation type="submission" date="2016-11" db="EMBL/GenBank/DDBJ databases">
        <authorList>
            <person name="Jaros S."/>
            <person name="Januszkiewicz K."/>
            <person name="Wedrychowicz H."/>
        </authorList>
    </citation>
    <scope>NUCLEOTIDE SEQUENCE [LARGE SCALE GENOMIC DNA]</scope>
    <source>
        <strain evidence="10 11">DSM 21120</strain>
    </source>
</reference>
<dbReference type="InterPro" id="IPR006096">
    <property type="entry name" value="Glu/Leu/Phe/Val/Trp_DH_C"/>
</dbReference>
<dbReference type="PROSITE" id="PS00074">
    <property type="entry name" value="GLFV_DEHYDROGENASE"/>
    <property type="match status" value="1"/>
</dbReference>
<dbReference type="InterPro" id="IPR006095">
    <property type="entry name" value="Glu/Leu/Phe/Val/Trp_DH"/>
</dbReference>
<keyword evidence="6" id="KW-0520">NAD</keyword>
<name>A0A1M5QDV5_9FIRM</name>
<evidence type="ECO:0000256" key="4">
    <source>
        <dbReference type="PIRNR" id="PIRNR000185"/>
    </source>
</evidence>
<feature type="site" description="Important for catalysis" evidence="7">
    <location>
        <position position="146"/>
    </location>
</feature>
<dbReference type="Pfam" id="PF00208">
    <property type="entry name" value="ELFV_dehydrog"/>
    <property type="match status" value="1"/>
</dbReference>
<dbReference type="STRING" id="1120995.SAMN02745245_00611"/>
<dbReference type="EMBL" id="FQXI01000002">
    <property type="protein sequence ID" value="SHH12148.1"/>
    <property type="molecule type" value="Genomic_DNA"/>
</dbReference>
<evidence type="ECO:0000256" key="7">
    <source>
        <dbReference type="PIRSR" id="PIRSR000185-3"/>
    </source>
</evidence>
<dbReference type="InterPro" id="IPR046346">
    <property type="entry name" value="Aminoacid_DH-like_N_sf"/>
</dbReference>
<dbReference type="Pfam" id="PF02812">
    <property type="entry name" value="ELFV_dehydrog_N"/>
    <property type="match status" value="1"/>
</dbReference>
<evidence type="ECO:0000313" key="11">
    <source>
        <dbReference type="Proteomes" id="UP000184032"/>
    </source>
</evidence>
<keyword evidence="3 4" id="KW-0560">Oxidoreductase</keyword>
<feature type="binding site" evidence="6">
    <location>
        <position position="222"/>
    </location>
    <ligand>
        <name>NAD(+)</name>
        <dbReference type="ChEBI" id="CHEBI:57540"/>
    </ligand>
</feature>
<dbReference type="SMART" id="SM00839">
    <property type="entry name" value="ELFV_dehydrog"/>
    <property type="match status" value="1"/>
</dbReference>
<protein>
    <recommendedName>
        <fullName evidence="2 4">Glutamate dehydrogenase</fullName>
    </recommendedName>
</protein>
<dbReference type="PIRSF" id="PIRSF000185">
    <property type="entry name" value="Glu_DH"/>
    <property type="match status" value="1"/>
</dbReference>
<evidence type="ECO:0000256" key="8">
    <source>
        <dbReference type="RuleBase" id="RU004417"/>
    </source>
</evidence>
<dbReference type="InterPro" id="IPR033922">
    <property type="entry name" value="NAD_bind_Glu_DH"/>
</dbReference>
<dbReference type="PRINTS" id="PR00082">
    <property type="entry name" value="GLFDHDRGNASE"/>
</dbReference>
<dbReference type="SUPFAM" id="SSF51735">
    <property type="entry name" value="NAD(P)-binding Rossmann-fold domains"/>
    <property type="match status" value="1"/>
</dbReference>
<dbReference type="GO" id="GO:0000166">
    <property type="term" value="F:nucleotide binding"/>
    <property type="evidence" value="ECO:0007669"/>
    <property type="project" value="UniProtKB-KW"/>
</dbReference>
<gene>
    <name evidence="10" type="ORF">SAMN02745245_00611</name>
</gene>
<evidence type="ECO:0000256" key="3">
    <source>
        <dbReference type="ARBA" id="ARBA00023002"/>
    </source>
</evidence>
<dbReference type="OrthoDB" id="9803297at2"/>
<sequence length="421" mass="45787">MTDTLNPLESAQEKVRIACEKLGTDPAVYELLKEPKRVIEVTIPVKMDDGSVKTFKGWRSVHSDAVGPGKGGVRFHPDVNMDEVKALSLWMTFKGGALGLPYGGGKGGISVDPSELSERELEQLCRGYIRGIHKYLGERIDIPAPDVGTNGQVMSWFMDEYAALNGGNMDMGTFTGKPVAFGGSEGRNEATGFGVAVVTREAAKRFGIDISTAKIAVQGFGNVGSFTVKNIERQGGKVCAIAEWDKKEGNYGLYNESGIDFKELLAYKEANKTILGFPGATKISAEDFWTKEYDILIPAALENAITGEVAKKLNVKLVCEAANGPVTPEGDAVLAERGINLTPDILTNSGGVVVSYYEWVQNQYGYYWSVAEVEEKQEADMMKAVGGVFGVADEFNVSLREAVYMYAIKSIDEAMKLRGWY</sequence>
<organism evidence="10 11">
    <name type="scientific">Anaerosphaera aminiphila DSM 21120</name>
    <dbReference type="NCBI Taxonomy" id="1120995"/>
    <lineage>
        <taxon>Bacteria</taxon>
        <taxon>Bacillati</taxon>
        <taxon>Bacillota</taxon>
        <taxon>Tissierellia</taxon>
        <taxon>Tissierellales</taxon>
        <taxon>Peptoniphilaceae</taxon>
        <taxon>Anaerosphaera</taxon>
    </lineage>
</organism>
<feature type="binding site" evidence="6">
    <location>
        <position position="94"/>
    </location>
    <ligand>
        <name>substrate</name>
    </ligand>
</feature>
<dbReference type="AlphaFoldDB" id="A0A1M5QDV5"/>
<evidence type="ECO:0000313" key="10">
    <source>
        <dbReference type="EMBL" id="SHH12148.1"/>
    </source>
</evidence>
<comment type="similarity">
    <text evidence="1 4 8">Belongs to the Glu/Leu/Phe/Val dehydrogenases family.</text>
</comment>
<evidence type="ECO:0000256" key="5">
    <source>
        <dbReference type="PIRSR" id="PIRSR000185-1"/>
    </source>
</evidence>
<dbReference type="SUPFAM" id="SSF53223">
    <property type="entry name" value="Aminoacid dehydrogenase-like, N-terminal domain"/>
    <property type="match status" value="1"/>
</dbReference>
<accession>A0A1M5QDV5</accession>
<evidence type="ECO:0000259" key="9">
    <source>
        <dbReference type="SMART" id="SM00839"/>
    </source>
</evidence>
<dbReference type="GO" id="GO:0006538">
    <property type="term" value="P:L-glutamate catabolic process"/>
    <property type="evidence" value="ECO:0007669"/>
    <property type="project" value="TreeGrafter"/>
</dbReference>
<evidence type="ECO:0000256" key="2">
    <source>
        <dbReference type="ARBA" id="ARBA00012896"/>
    </source>
</evidence>
<proteinExistence type="inferred from homology"/>
<dbReference type="Proteomes" id="UP000184032">
    <property type="component" value="Unassembled WGS sequence"/>
</dbReference>
<dbReference type="InterPro" id="IPR036291">
    <property type="entry name" value="NAD(P)-bd_dom_sf"/>
</dbReference>
<feature type="binding site" evidence="6">
    <location>
        <position position="191"/>
    </location>
    <ligand>
        <name>NAD(+)</name>
        <dbReference type="ChEBI" id="CHEBI:57540"/>
    </ligand>
</feature>
<feature type="active site" description="Proton donor" evidence="5">
    <location>
        <position position="106"/>
    </location>
</feature>
<keyword evidence="11" id="KW-1185">Reference proteome</keyword>
<dbReference type="Gene3D" id="3.40.50.10860">
    <property type="entry name" value="Leucine Dehydrogenase, chain A, domain 1"/>
    <property type="match status" value="1"/>
</dbReference>
<feature type="binding site" evidence="6">
    <location>
        <position position="355"/>
    </location>
    <ligand>
        <name>substrate</name>
    </ligand>
</feature>
<feature type="binding site" evidence="6">
    <location>
        <position position="70"/>
    </location>
    <ligand>
        <name>substrate</name>
    </ligand>
</feature>
<dbReference type="GO" id="GO:0004352">
    <property type="term" value="F:glutamate dehydrogenase (NAD+) activity"/>
    <property type="evidence" value="ECO:0007669"/>
    <property type="project" value="TreeGrafter"/>
</dbReference>
<feature type="domain" description="Glutamate/phenylalanine/leucine/valine/L-tryptophan dehydrogenase C-terminal" evidence="9">
    <location>
        <begin position="184"/>
        <end position="419"/>
    </location>
</feature>
<evidence type="ECO:0000256" key="1">
    <source>
        <dbReference type="ARBA" id="ARBA00006382"/>
    </source>
</evidence>
<dbReference type="InterPro" id="IPR014362">
    <property type="entry name" value="Glu_DH"/>
</dbReference>
<dbReference type="InterPro" id="IPR006097">
    <property type="entry name" value="Glu/Leu/Phe/Val/Trp_DH_dimer"/>
</dbReference>
<evidence type="ECO:0000256" key="6">
    <source>
        <dbReference type="PIRSR" id="PIRSR000185-2"/>
    </source>
</evidence>
<dbReference type="PANTHER" id="PTHR11606:SF13">
    <property type="entry name" value="GLUTAMATE DEHYDROGENASE 1, MITOCHONDRIAL"/>
    <property type="match status" value="1"/>
</dbReference>
<dbReference type="PANTHER" id="PTHR11606">
    <property type="entry name" value="GLUTAMATE DEHYDROGENASE"/>
    <property type="match status" value="1"/>
</dbReference>
<dbReference type="CDD" id="cd01076">
    <property type="entry name" value="NAD_bind_1_Glu_DH"/>
    <property type="match status" value="1"/>
</dbReference>
<dbReference type="RefSeq" id="WP_073183627.1">
    <property type="nucleotide sequence ID" value="NZ_FQXI01000002.1"/>
</dbReference>
<dbReference type="Gene3D" id="3.40.50.720">
    <property type="entry name" value="NAD(P)-binding Rossmann-like Domain"/>
    <property type="match status" value="1"/>
</dbReference>
<keyword evidence="6" id="KW-0547">Nucleotide-binding</keyword>
<dbReference type="InterPro" id="IPR033524">
    <property type="entry name" value="Glu/Leu/Phe/Val_DH_AS"/>
</dbReference>